<organism evidence="1 2">
    <name type="scientific">Arcicella gelida</name>
    <dbReference type="NCBI Taxonomy" id="2984195"/>
    <lineage>
        <taxon>Bacteria</taxon>
        <taxon>Pseudomonadati</taxon>
        <taxon>Bacteroidota</taxon>
        <taxon>Cytophagia</taxon>
        <taxon>Cytophagales</taxon>
        <taxon>Flectobacillaceae</taxon>
        <taxon>Arcicella</taxon>
    </lineage>
</organism>
<dbReference type="EMBL" id="JAYGIL010000025">
    <property type="protein sequence ID" value="MEA5404808.1"/>
    <property type="molecule type" value="Genomic_DNA"/>
</dbReference>
<keyword evidence="2" id="KW-1185">Reference proteome</keyword>
<name>A0ABU5S9B3_9BACT</name>
<proteinExistence type="predicted"/>
<gene>
    <name evidence="1" type="ORF">VB776_17875</name>
</gene>
<reference evidence="1 2" key="1">
    <citation type="submission" date="2023-12" db="EMBL/GenBank/DDBJ databases">
        <title>Novel species of the genus Arcicella isolated from rivers.</title>
        <authorList>
            <person name="Lu H."/>
        </authorList>
    </citation>
    <scope>NUCLEOTIDE SEQUENCE [LARGE SCALE GENOMIC DNA]</scope>
    <source>
        <strain evidence="1 2">DC2W</strain>
    </source>
</reference>
<dbReference type="RefSeq" id="WP_323698241.1">
    <property type="nucleotide sequence ID" value="NZ_JAYGIL010000025.1"/>
</dbReference>
<sequence>MKIFLLLFCIFFEIANLFAQKIPGNKQVLRCLTLQMTGKTRNVHFHEGSYITFKSFSTRRKQQLKIIELTDSSFFYFPYENQHSIFDLQEVKFKDIKKIYSGGKKEVFGTKGVGALGGAGVFLFSFDVLNQIGKPSVKINSTIAIISASLIGVSYILNTLQNPVYRINKRHFLKLYHIENPKLHH</sequence>
<protein>
    <submittedName>
        <fullName evidence="1">Uncharacterized protein</fullName>
    </submittedName>
</protein>
<dbReference type="Proteomes" id="UP001303899">
    <property type="component" value="Unassembled WGS sequence"/>
</dbReference>
<evidence type="ECO:0000313" key="2">
    <source>
        <dbReference type="Proteomes" id="UP001303899"/>
    </source>
</evidence>
<evidence type="ECO:0000313" key="1">
    <source>
        <dbReference type="EMBL" id="MEA5404808.1"/>
    </source>
</evidence>
<accession>A0ABU5S9B3</accession>
<comment type="caution">
    <text evidence="1">The sequence shown here is derived from an EMBL/GenBank/DDBJ whole genome shotgun (WGS) entry which is preliminary data.</text>
</comment>